<name>A0AC60QEZ6_IXOPE</name>
<dbReference type="EMBL" id="JABSTQ010009221">
    <property type="protein sequence ID" value="KAG0431462.1"/>
    <property type="molecule type" value="Genomic_DNA"/>
</dbReference>
<feature type="non-terminal residue" evidence="1">
    <location>
        <position position="1"/>
    </location>
</feature>
<sequence length="72" mass="8369">FPRRRPVTLQLWVENAGRCKWEPSKTNVVCSDHFEEKLFGSTGKIVLQRRGAIPTTFNLPTDLVMVILYPYF</sequence>
<proteinExistence type="predicted"/>
<evidence type="ECO:0000313" key="1">
    <source>
        <dbReference type="EMBL" id="KAG0431462.1"/>
    </source>
</evidence>
<organism evidence="1 2">
    <name type="scientific">Ixodes persulcatus</name>
    <name type="common">Taiga tick</name>
    <dbReference type="NCBI Taxonomy" id="34615"/>
    <lineage>
        <taxon>Eukaryota</taxon>
        <taxon>Metazoa</taxon>
        <taxon>Ecdysozoa</taxon>
        <taxon>Arthropoda</taxon>
        <taxon>Chelicerata</taxon>
        <taxon>Arachnida</taxon>
        <taxon>Acari</taxon>
        <taxon>Parasitiformes</taxon>
        <taxon>Ixodida</taxon>
        <taxon>Ixodoidea</taxon>
        <taxon>Ixodidae</taxon>
        <taxon>Ixodinae</taxon>
        <taxon>Ixodes</taxon>
    </lineage>
</organism>
<evidence type="ECO:0000313" key="2">
    <source>
        <dbReference type="Proteomes" id="UP000805193"/>
    </source>
</evidence>
<comment type="caution">
    <text evidence="1">The sequence shown here is derived from an EMBL/GenBank/DDBJ whole genome shotgun (WGS) entry which is preliminary data.</text>
</comment>
<keyword evidence="2" id="KW-1185">Reference proteome</keyword>
<protein>
    <submittedName>
        <fullName evidence="1">Uncharacterized protein</fullName>
    </submittedName>
</protein>
<accession>A0AC60QEZ6</accession>
<gene>
    <name evidence="1" type="ORF">HPB47_021781</name>
</gene>
<reference evidence="1 2" key="1">
    <citation type="journal article" date="2020" name="Cell">
        <title>Large-Scale Comparative Analyses of Tick Genomes Elucidate Their Genetic Diversity and Vector Capacities.</title>
        <authorList>
            <consortium name="Tick Genome and Microbiome Consortium (TIGMIC)"/>
            <person name="Jia N."/>
            <person name="Wang J."/>
            <person name="Shi W."/>
            <person name="Du L."/>
            <person name="Sun Y."/>
            <person name="Zhan W."/>
            <person name="Jiang J.F."/>
            <person name="Wang Q."/>
            <person name="Zhang B."/>
            <person name="Ji P."/>
            <person name="Bell-Sakyi L."/>
            <person name="Cui X.M."/>
            <person name="Yuan T.T."/>
            <person name="Jiang B.G."/>
            <person name="Yang W.F."/>
            <person name="Lam T.T."/>
            <person name="Chang Q.C."/>
            <person name="Ding S.J."/>
            <person name="Wang X.J."/>
            <person name="Zhu J.G."/>
            <person name="Ruan X.D."/>
            <person name="Zhao L."/>
            <person name="Wei J.T."/>
            <person name="Ye R.Z."/>
            <person name="Que T.C."/>
            <person name="Du C.H."/>
            <person name="Zhou Y.H."/>
            <person name="Cheng J.X."/>
            <person name="Dai P.F."/>
            <person name="Guo W.B."/>
            <person name="Han X.H."/>
            <person name="Huang E.J."/>
            <person name="Li L.F."/>
            <person name="Wei W."/>
            <person name="Gao Y.C."/>
            <person name="Liu J.Z."/>
            <person name="Shao H.Z."/>
            <person name="Wang X."/>
            <person name="Wang C.C."/>
            <person name="Yang T.C."/>
            <person name="Huo Q.B."/>
            <person name="Li W."/>
            <person name="Chen H.Y."/>
            <person name="Chen S.E."/>
            <person name="Zhou L.G."/>
            <person name="Ni X.B."/>
            <person name="Tian J.H."/>
            <person name="Sheng Y."/>
            <person name="Liu T."/>
            <person name="Pan Y.S."/>
            <person name="Xia L.Y."/>
            <person name="Li J."/>
            <person name="Zhao F."/>
            <person name="Cao W.C."/>
        </authorList>
    </citation>
    <scope>NUCLEOTIDE SEQUENCE [LARGE SCALE GENOMIC DNA]</scope>
    <source>
        <strain evidence="1">Iper-2018</strain>
    </source>
</reference>
<dbReference type="Proteomes" id="UP000805193">
    <property type="component" value="Unassembled WGS sequence"/>
</dbReference>